<dbReference type="PANTHER" id="PTHR22754">
    <property type="entry name" value="DISCO-INTERACTING PROTEIN 2 DIP2 -RELATED"/>
    <property type="match status" value="1"/>
</dbReference>
<dbReference type="SMART" id="SM00823">
    <property type="entry name" value="PKS_PP"/>
    <property type="match status" value="1"/>
</dbReference>
<dbReference type="InterPro" id="IPR046373">
    <property type="entry name" value="Acyl-CoA_Oxase/DH_mid-dom_sf"/>
</dbReference>
<dbReference type="Pfam" id="PF02771">
    <property type="entry name" value="Acyl-CoA_dh_N"/>
    <property type="match status" value="1"/>
</dbReference>
<dbReference type="GO" id="GO:0016874">
    <property type="term" value="F:ligase activity"/>
    <property type="evidence" value="ECO:0007669"/>
    <property type="project" value="UniProtKB-KW"/>
</dbReference>
<evidence type="ECO:0000256" key="6">
    <source>
        <dbReference type="ARBA" id="ARBA00022598"/>
    </source>
</evidence>
<dbReference type="InterPro" id="IPR036736">
    <property type="entry name" value="ACP-like_sf"/>
</dbReference>
<evidence type="ECO:0000313" key="13">
    <source>
        <dbReference type="EMBL" id="MEF7613130.1"/>
    </source>
</evidence>
<reference evidence="13 14" key="1">
    <citation type="submission" date="2024-02" db="EMBL/GenBank/DDBJ databases">
        <title>Genome sequence of Aquincola sp. MAHUQ-54.</title>
        <authorList>
            <person name="Huq M.A."/>
        </authorList>
    </citation>
    <scope>NUCLEOTIDE SEQUENCE [LARGE SCALE GENOMIC DNA]</scope>
    <source>
        <strain evidence="13 14">MAHUQ-54</strain>
    </source>
</reference>
<dbReference type="Pfam" id="PF00441">
    <property type="entry name" value="Acyl-CoA_dh_1"/>
    <property type="match status" value="1"/>
</dbReference>
<dbReference type="CDD" id="cd00567">
    <property type="entry name" value="ACAD"/>
    <property type="match status" value="1"/>
</dbReference>
<dbReference type="SUPFAM" id="SSF47203">
    <property type="entry name" value="Acyl-CoA dehydrogenase C-terminal domain-like"/>
    <property type="match status" value="1"/>
</dbReference>
<keyword evidence="9" id="KW-0276">Fatty acid metabolism</keyword>
<dbReference type="Gene3D" id="3.30.300.30">
    <property type="match status" value="1"/>
</dbReference>
<dbReference type="GO" id="GO:0071766">
    <property type="term" value="P:Actinobacterium-type cell wall biogenesis"/>
    <property type="evidence" value="ECO:0007669"/>
    <property type="project" value="UniProtKB-ARBA"/>
</dbReference>
<dbReference type="InterPro" id="IPR025110">
    <property type="entry name" value="AMP-bd_C"/>
</dbReference>
<dbReference type="SUPFAM" id="SSF56801">
    <property type="entry name" value="Acetyl-CoA synthetase-like"/>
    <property type="match status" value="1"/>
</dbReference>
<dbReference type="InterPro" id="IPR042099">
    <property type="entry name" value="ANL_N_sf"/>
</dbReference>
<evidence type="ECO:0000256" key="8">
    <source>
        <dbReference type="ARBA" id="ARBA00022827"/>
    </source>
</evidence>
<evidence type="ECO:0000256" key="7">
    <source>
        <dbReference type="ARBA" id="ARBA00022630"/>
    </source>
</evidence>
<evidence type="ECO:0000259" key="12">
    <source>
        <dbReference type="PROSITE" id="PS50075"/>
    </source>
</evidence>
<dbReference type="InterPro" id="IPR000873">
    <property type="entry name" value="AMP-dep_synth/lig_dom"/>
</dbReference>
<dbReference type="Gene3D" id="2.40.110.10">
    <property type="entry name" value="Butyryl-CoA Dehydrogenase, subunit A, domain 2"/>
    <property type="match status" value="1"/>
</dbReference>
<gene>
    <name evidence="13" type="ORF">V4F39_04340</name>
</gene>
<dbReference type="Pfam" id="PF00550">
    <property type="entry name" value="PP-binding"/>
    <property type="match status" value="1"/>
</dbReference>
<keyword evidence="10" id="KW-0443">Lipid metabolism</keyword>
<comment type="similarity">
    <text evidence="2">Belongs to the ATP-dependent AMP-binding enzyme family.</text>
</comment>
<dbReference type="GO" id="GO:0070566">
    <property type="term" value="F:adenylyltransferase activity"/>
    <property type="evidence" value="ECO:0007669"/>
    <property type="project" value="TreeGrafter"/>
</dbReference>
<keyword evidence="8" id="KW-0274">FAD</keyword>
<accession>A0AAW9QDI6</accession>
<dbReference type="InterPro" id="IPR006091">
    <property type="entry name" value="Acyl-CoA_Oxase/DH_mid-dom"/>
</dbReference>
<dbReference type="CDD" id="cd05931">
    <property type="entry name" value="FAAL"/>
    <property type="match status" value="1"/>
</dbReference>
<name>A0AAW9QDI6_9BURK</name>
<dbReference type="InterPro" id="IPR045851">
    <property type="entry name" value="AMP-bd_C_sf"/>
</dbReference>
<dbReference type="InterPro" id="IPR009081">
    <property type="entry name" value="PP-bd_ACP"/>
</dbReference>
<dbReference type="InterPro" id="IPR037069">
    <property type="entry name" value="AcylCoA_DH/ox_N_sf"/>
</dbReference>
<dbReference type="InterPro" id="IPR013786">
    <property type="entry name" value="AcylCoA_DH/ox_N"/>
</dbReference>
<protein>
    <submittedName>
        <fullName evidence="13">AMP-binding protein</fullName>
    </submittedName>
</protein>
<dbReference type="InterPro" id="IPR009100">
    <property type="entry name" value="AcylCoA_DH/oxidase_NM_dom_sf"/>
</dbReference>
<dbReference type="Pfam" id="PF02770">
    <property type="entry name" value="Acyl-CoA_dh_M"/>
    <property type="match status" value="1"/>
</dbReference>
<dbReference type="InterPro" id="IPR040097">
    <property type="entry name" value="FAAL/FAAC"/>
</dbReference>
<dbReference type="SUPFAM" id="SSF47336">
    <property type="entry name" value="ACP-like"/>
    <property type="match status" value="1"/>
</dbReference>
<comment type="cofactor">
    <cofactor evidence="1">
        <name>FAD</name>
        <dbReference type="ChEBI" id="CHEBI:57692"/>
    </cofactor>
</comment>
<dbReference type="SMART" id="SM01294">
    <property type="entry name" value="PKS_PP_betabranch"/>
    <property type="match status" value="1"/>
</dbReference>
<evidence type="ECO:0000256" key="3">
    <source>
        <dbReference type="ARBA" id="ARBA00009347"/>
    </source>
</evidence>
<evidence type="ECO:0000256" key="4">
    <source>
        <dbReference type="ARBA" id="ARBA00022450"/>
    </source>
</evidence>
<evidence type="ECO:0000256" key="2">
    <source>
        <dbReference type="ARBA" id="ARBA00006432"/>
    </source>
</evidence>
<evidence type="ECO:0000256" key="1">
    <source>
        <dbReference type="ARBA" id="ARBA00001974"/>
    </source>
</evidence>
<comment type="caution">
    <text evidence="13">The sequence shown here is derived from an EMBL/GenBank/DDBJ whole genome shotgun (WGS) entry which is preliminary data.</text>
</comment>
<evidence type="ECO:0000256" key="10">
    <source>
        <dbReference type="ARBA" id="ARBA00023098"/>
    </source>
</evidence>
<keyword evidence="4" id="KW-0596">Phosphopantetheine</keyword>
<keyword evidence="6" id="KW-0436">Ligase</keyword>
<dbReference type="SUPFAM" id="SSF56645">
    <property type="entry name" value="Acyl-CoA dehydrogenase NM domain-like"/>
    <property type="match status" value="1"/>
</dbReference>
<dbReference type="GO" id="GO:0031177">
    <property type="term" value="F:phosphopantetheine binding"/>
    <property type="evidence" value="ECO:0007669"/>
    <property type="project" value="InterPro"/>
</dbReference>
<dbReference type="Gene3D" id="1.10.1200.10">
    <property type="entry name" value="ACP-like"/>
    <property type="match status" value="1"/>
</dbReference>
<feature type="domain" description="Carrier" evidence="12">
    <location>
        <begin position="1163"/>
        <end position="1243"/>
    </location>
</feature>
<dbReference type="GO" id="GO:0006633">
    <property type="term" value="P:fatty acid biosynthetic process"/>
    <property type="evidence" value="ECO:0007669"/>
    <property type="project" value="TreeGrafter"/>
</dbReference>
<dbReference type="InterPro" id="IPR003952">
    <property type="entry name" value="FRD_SDH_FAD_BS"/>
</dbReference>
<dbReference type="InterPro" id="IPR020806">
    <property type="entry name" value="PKS_PP-bd"/>
</dbReference>
<feature type="region of interest" description="Disordered" evidence="11">
    <location>
        <begin position="1"/>
        <end position="28"/>
    </location>
</feature>
<evidence type="ECO:0000256" key="9">
    <source>
        <dbReference type="ARBA" id="ARBA00022832"/>
    </source>
</evidence>
<dbReference type="InterPro" id="IPR009075">
    <property type="entry name" value="AcylCo_DH/oxidase_C"/>
</dbReference>
<evidence type="ECO:0000256" key="11">
    <source>
        <dbReference type="SAM" id="MobiDB-lite"/>
    </source>
</evidence>
<dbReference type="Gene3D" id="1.20.140.10">
    <property type="entry name" value="Butyryl-CoA Dehydrogenase, subunit A, domain 3"/>
    <property type="match status" value="1"/>
</dbReference>
<sequence>MAVGGNSLGDQRRGDERHEGSAQRMQPAGAPLRAGLAALLAWRARHQADRLAYEFLPDGTGPLNDAALASLTYAGLQRRAAAVANALRPAAPFGLPAGAADDGNAAPRAVLAFSPGLDFVAALFGCLRAGAIAVPMPTPHRRDDPARWLQVLADAAPAAVLTTSALEPAVQALMAHAPAGTRRPEVIAVDSLDAAVADEAAAPSDLAAHAHHPALLQYTSGSTRRPRGVVVTHGNLAHNLAQIEALFGHGPGSRGLVWLPPYHDMGLVGGILQPLYSGFPVTLMSPQAFLQRPLRWLEAVSHVRATTSGGPDFAYAHAARRAVGADLQGLDLSSWQVAFVGAEPVRAATLARFAETFGPHGFRPEAFLPCYGLAESTLLVAGGTGRPRTLTVDRDALAEHRVVPLQATAAADGGAGRQAMLVGCGAPIGTTLAVVDAETGTPLPDGQVGELWLRGDSVARGYWQAAPEDQALFDARLPGAATEPPRYLRTGDLGFLHDGALYVTGRLRDLVIVRGRNHAPQDLEDSAERSHSALAVGGIAALTATPPAQTADEPGLVLVAEVDRSARHGLDAEAAIAAIRAALSREHGVQAAAIVLVRPQSLPRTPSGKLQRHRCAQGWREGTLAEVARWCLPGWSGTRPGDDAAPYLAWLRDYAEHHLDTRLMDERRSLSPAVVLDFGNRGLLGLQVPAQWGGPGLSHAGFLRVVEQLAAIDATLGLFVGLNNVLGVRPLLRHGTPAQQAEWLPQLASGRVLAAFALTEPGAGSHPHAMRASAHPAADGWRLQGHKLWSGAAAWAGLLNVFVREHDAEGRPAGISAFVLPRGRPGLRQGAEALTMGMRAMVQNAVHLEGVPVTQADRLGRAGEGMAVAQDAMSYGRLTIAAACVGGMKRCAQLIVRYAGRRHVAGGRLLDQPATLARLGELTAAIALLQALVDRLAAQLDAGRPVPEEAYAACKVLAPELYWQAVDGLMQMLGGRGYIESNGVPQMLRDARVLRIFEGPTEALAAHLGACLLRQPRPLLQFAGEGEAGDALRSLAHAGAATAGRQVELGEAAAWAMAWSALHDATDAATSKAAALAWTRARFDAARARALRDPAQEPWRADAAMFAERVAAYADAIGDVDVHGIGEDHAPDALLRRDGAAGGAAAGSARATPAAAHPAAPPPGTAFGIERWLVDWLSVRLGVRAGAIDSAAPMADLGVDSVLAVELVQALEQAFAVREPLDATLAWSHPTLQALAAHVAALSAPAGAAAPNATPPARADVGDTAGSAALDTLTDDELARALAAELAADPALN</sequence>
<organism evidence="13 14">
    <name type="scientific">Aquincola agrisoli</name>
    <dbReference type="NCBI Taxonomy" id="3119538"/>
    <lineage>
        <taxon>Bacteria</taxon>
        <taxon>Pseudomonadati</taxon>
        <taxon>Pseudomonadota</taxon>
        <taxon>Betaproteobacteria</taxon>
        <taxon>Burkholderiales</taxon>
        <taxon>Sphaerotilaceae</taxon>
        <taxon>Aquincola</taxon>
    </lineage>
</organism>
<comment type="similarity">
    <text evidence="3">Belongs to the acyl-CoA dehydrogenase family.</text>
</comment>
<dbReference type="PROSITE" id="PS00012">
    <property type="entry name" value="PHOSPHOPANTETHEINE"/>
    <property type="match status" value="1"/>
</dbReference>
<evidence type="ECO:0000313" key="14">
    <source>
        <dbReference type="Proteomes" id="UP001336250"/>
    </source>
</evidence>
<keyword evidence="7" id="KW-0285">Flavoprotein</keyword>
<dbReference type="FunFam" id="3.40.50.12780:FF:000013">
    <property type="entry name" value="Long-chain-fatty-acid--AMP ligase FadD32"/>
    <property type="match status" value="1"/>
</dbReference>
<dbReference type="Proteomes" id="UP001336250">
    <property type="component" value="Unassembled WGS sequence"/>
</dbReference>
<dbReference type="GO" id="GO:0016627">
    <property type="term" value="F:oxidoreductase activity, acting on the CH-CH group of donors"/>
    <property type="evidence" value="ECO:0007669"/>
    <property type="project" value="InterPro"/>
</dbReference>
<dbReference type="Gene3D" id="3.40.50.12780">
    <property type="entry name" value="N-terminal domain of ligase-like"/>
    <property type="match status" value="1"/>
</dbReference>
<proteinExistence type="inferred from homology"/>
<dbReference type="PROSITE" id="PS00504">
    <property type="entry name" value="FRD_SDH_FAD_BINDING"/>
    <property type="match status" value="1"/>
</dbReference>
<dbReference type="GO" id="GO:0050660">
    <property type="term" value="F:flavin adenine dinucleotide binding"/>
    <property type="evidence" value="ECO:0007669"/>
    <property type="project" value="InterPro"/>
</dbReference>
<dbReference type="EMBL" id="JAZIBG010000014">
    <property type="protein sequence ID" value="MEF7613130.1"/>
    <property type="molecule type" value="Genomic_DNA"/>
</dbReference>
<dbReference type="Pfam" id="PF23024">
    <property type="entry name" value="AMP-dom_DIP2-like"/>
    <property type="match status" value="1"/>
</dbReference>
<evidence type="ECO:0000256" key="5">
    <source>
        <dbReference type="ARBA" id="ARBA00022553"/>
    </source>
</evidence>
<dbReference type="RefSeq" id="WP_332288070.1">
    <property type="nucleotide sequence ID" value="NZ_JAZIBG010000014.1"/>
</dbReference>
<dbReference type="GO" id="GO:0005886">
    <property type="term" value="C:plasma membrane"/>
    <property type="evidence" value="ECO:0007669"/>
    <property type="project" value="TreeGrafter"/>
</dbReference>
<keyword evidence="5" id="KW-0597">Phosphoprotein</keyword>
<dbReference type="InterPro" id="IPR006162">
    <property type="entry name" value="Ppantetheine_attach_site"/>
</dbReference>
<dbReference type="PANTHER" id="PTHR22754:SF32">
    <property type="entry name" value="DISCO-INTERACTING PROTEIN 2"/>
    <property type="match status" value="1"/>
</dbReference>
<dbReference type="Pfam" id="PF00501">
    <property type="entry name" value="AMP-binding"/>
    <property type="match status" value="1"/>
</dbReference>
<dbReference type="PROSITE" id="PS50075">
    <property type="entry name" value="CARRIER"/>
    <property type="match status" value="1"/>
</dbReference>
<keyword evidence="14" id="KW-1185">Reference proteome</keyword>
<feature type="compositionally biased region" description="Basic and acidic residues" evidence="11">
    <location>
        <begin position="10"/>
        <end position="21"/>
    </location>
</feature>
<dbReference type="Gene3D" id="1.10.540.10">
    <property type="entry name" value="Acyl-CoA dehydrogenase/oxidase, N-terminal domain"/>
    <property type="match status" value="1"/>
</dbReference>
<dbReference type="InterPro" id="IPR036250">
    <property type="entry name" value="AcylCo_DH-like_C"/>
</dbReference>